<dbReference type="Pfam" id="PF09834">
    <property type="entry name" value="DUF2061"/>
    <property type="match status" value="1"/>
</dbReference>
<evidence type="ECO:0000259" key="1">
    <source>
        <dbReference type="Pfam" id="PF09834"/>
    </source>
</evidence>
<name>A0A941F0F5_9BACT</name>
<dbReference type="EMBL" id="JAGTAR010000001">
    <property type="protein sequence ID" value="MBR8534232.1"/>
    <property type="molecule type" value="Genomic_DNA"/>
</dbReference>
<reference evidence="2" key="2">
    <citation type="submission" date="2021-04" db="EMBL/GenBank/DDBJ databases">
        <authorList>
            <person name="Zhang T."/>
            <person name="Zhang Y."/>
            <person name="Lu D."/>
            <person name="Zuo D."/>
            <person name="Du Z."/>
        </authorList>
    </citation>
    <scope>NUCLEOTIDE SEQUENCE</scope>
    <source>
        <strain evidence="2">JR1</strain>
    </source>
</reference>
<protein>
    <submittedName>
        <fullName evidence="2">DUF2061 domain-containing protein</fullName>
    </submittedName>
</protein>
<dbReference type="RefSeq" id="WP_212188133.1">
    <property type="nucleotide sequence ID" value="NZ_JAGTAR010000001.1"/>
</dbReference>
<sequence>MKDKRYRSIIKTISWRVTGTIDTFLVSWLVTGRIGLAASISMVEVFTKLLLYYLHERLWNRIKIGQEKIEPDYQI</sequence>
<organism evidence="2 3">
    <name type="scientific">Carboxylicivirga sediminis</name>
    <dbReference type="NCBI Taxonomy" id="2006564"/>
    <lineage>
        <taxon>Bacteria</taxon>
        <taxon>Pseudomonadati</taxon>
        <taxon>Bacteroidota</taxon>
        <taxon>Bacteroidia</taxon>
        <taxon>Marinilabiliales</taxon>
        <taxon>Marinilabiliaceae</taxon>
        <taxon>Carboxylicivirga</taxon>
    </lineage>
</organism>
<reference evidence="2" key="1">
    <citation type="journal article" date="2018" name="Int. J. Syst. Evol. Microbiol.">
        <title>Carboxylicivirga sediminis sp. nov., isolated from coastal sediment.</title>
        <authorList>
            <person name="Wang F.Q."/>
            <person name="Ren L.H."/>
            <person name="Zou R.J."/>
            <person name="Sun Y.Z."/>
            <person name="Liu X.J."/>
            <person name="Jiang F."/>
            <person name="Liu L.J."/>
        </authorList>
    </citation>
    <scope>NUCLEOTIDE SEQUENCE</scope>
    <source>
        <strain evidence="2">JR1</strain>
    </source>
</reference>
<accession>A0A941F0F5</accession>
<keyword evidence="3" id="KW-1185">Reference proteome</keyword>
<dbReference type="InterPro" id="IPR018638">
    <property type="entry name" value="DUF2061_membrane"/>
</dbReference>
<gene>
    <name evidence="2" type="ORF">KDU71_01555</name>
</gene>
<feature type="domain" description="DUF2061" evidence="1">
    <location>
        <begin position="9"/>
        <end position="60"/>
    </location>
</feature>
<evidence type="ECO:0000313" key="3">
    <source>
        <dbReference type="Proteomes" id="UP000679220"/>
    </source>
</evidence>
<proteinExistence type="predicted"/>
<comment type="caution">
    <text evidence="2">The sequence shown here is derived from an EMBL/GenBank/DDBJ whole genome shotgun (WGS) entry which is preliminary data.</text>
</comment>
<evidence type="ECO:0000313" key="2">
    <source>
        <dbReference type="EMBL" id="MBR8534232.1"/>
    </source>
</evidence>
<dbReference type="AlphaFoldDB" id="A0A941F0F5"/>
<dbReference type="Proteomes" id="UP000679220">
    <property type="component" value="Unassembled WGS sequence"/>
</dbReference>